<dbReference type="Proteomes" id="UP000265520">
    <property type="component" value="Unassembled WGS sequence"/>
</dbReference>
<dbReference type="EMBL" id="LXQA010663394">
    <property type="protein sequence ID" value="MCI64800.1"/>
    <property type="molecule type" value="Genomic_DNA"/>
</dbReference>
<evidence type="ECO:0000256" key="1">
    <source>
        <dbReference type="SAM" id="MobiDB-lite"/>
    </source>
</evidence>
<evidence type="ECO:0000313" key="3">
    <source>
        <dbReference type="Proteomes" id="UP000265520"/>
    </source>
</evidence>
<feature type="region of interest" description="Disordered" evidence="1">
    <location>
        <begin position="1"/>
        <end position="35"/>
    </location>
</feature>
<comment type="caution">
    <text evidence="2">The sequence shown here is derived from an EMBL/GenBank/DDBJ whole genome shotgun (WGS) entry which is preliminary data.</text>
</comment>
<protein>
    <submittedName>
        <fullName evidence="2">Uncharacterized protein</fullName>
    </submittedName>
</protein>
<accession>A0A392TWZ6</accession>
<keyword evidence="3" id="KW-1185">Reference proteome</keyword>
<dbReference type="AlphaFoldDB" id="A0A392TWZ6"/>
<evidence type="ECO:0000313" key="2">
    <source>
        <dbReference type="EMBL" id="MCI64800.1"/>
    </source>
</evidence>
<feature type="compositionally biased region" description="Basic residues" evidence="1">
    <location>
        <begin position="9"/>
        <end position="26"/>
    </location>
</feature>
<sequence length="69" mass="8198">PVDVTSKTKGSKKPPKRSIKKKRFKWKTKEENPKSDQARVNLLLVDRNIAPWKEENKRSRVELRLKYPP</sequence>
<reference evidence="2 3" key="1">
    <citation type="journal article" date="2018" name="Front. Plant Sci.">
        <title>Red Clover (Trifolium pratense) and Zigzag Clover (T. medium) - A Picture of Genomic Similarities and Differences.</title>
        <authorList>
            <person name="Dluhosova J."/>
            <person name="Istvanek J."/>
            <person name="Nedelnik J."/>
            <person name="Repkova J."/>
        </authorList>
    </citation>
    <scope>NUCLEOTIDE SEQUENCE [LARGE SCALE GENOMIC DNA]</scope>
    <source>
        <strain evidence="3">cv. 10/8</strain>
        <tissue evidence="2">Leaf</tissue>
    </source>
</reference>
<organism evidence="2 3">
    <name type="scientific">Trifolium medium</name>
    <dbReference type="NCBI Taxonomy" id="97028"/>
    <lineage>
        <taxon>Eukaryota</taxon>
        <taxon>Viridiplantae</taxon>
        <taxon>Streptophyta</taxon>
        <taxon>Embryophyta</taxon>
        <taxon>Tracheophyta</taxon>
        <taxon>Spermatophyta</taxon>
        <taxon>Magnoliopsida</taxon>
        <taxon>eudicotyledons</taxon>
        <taxon>Gunneridae</taxon>
        <taxon>Pentapetalae</taxon>
        <taxon>rosids</taxon>
        <taxon>fabids</taxon>
        <taxon>Fabales</taxon>
        <taxon>Fabaceae</taxon>
        <taxon>Papilionoideae</taxon>
        <taxon>50 kb inversion clade</taxon>
        <taxon>NPAAA clade</taxon>
        <taxon>Hologalegina</taxon>
        <taxon>IRL clade</taxon>
        <taxon>Trifolieae</taxon>
        <taxon>Trifolium</taxon>
    </lineage>
</organism>
<name>A0A392TWZ6_9FABA</name>
<feature type="non-terminal residue" evidence="2">
    <location>
        <position position="1"/>
    </location>
</feature>
<proteinExistence type="predicted"/>